<evidence type="ECO:0000256" key="8">
    <source>
        <dbReference type="ARBA" id="ARBA00023157"/>
    </source>
</evidence>
<evidence type="ECO:0000256" key="1">
    <source>
        <dbReference type="ARBA" id="ARBA00001412"/>
    </source>
</evidence>
<dbReference type="SMART" id="SM01029">
    <property type="entry name" value="BetaGal_dom2"/>
    <property type="match status" value="1"/>
</dbReference>
<dbReference type="SUPFAM" id="SSF49785">
    <property type="entry name" value="Galactose-binding domain-like"/>
    <property type="match status" value="2"/>
</dbReference>
<keyword evidence="18" id="KW-1185">Reference proteome</keyword>
<dbReference type="GO" id="GO:0004565">
    <property type="term" value="F:beta-galactosidase activity"/>
    <property type="evidence" value="ECO:0007669"/>
    <property type="project" value="UniProtKB-EC"/>
</dbReference>
<dbReference type="FunFam" id="3.20.20.80:FF:000040">
    <property type="entry name" value="Beta-galactosidase A"/>
    <property type="match status" value="1"/>
</dbReference>
<feature type="signal peptide" evidence="15">
    <location>
        <begin position="1"/>
        <end position="30"/>
    </location>
</feature>
<keyword evidence="11 13" id="KW-0326">Glycosidase</keyword>
<dbReference type="InterPro" id="IPR017853">
    <property type="entry name" value="GH"/>
</dbReference>
<organism evidence="17 18">
    <name type="scientific">Penicillium steckii</name>
    <dbReference type="NCBI Taxonomy" id="303698"/>
    <lineage>
        <taxon>Eukaryota</taxon>
        <taxon>Fungi</taxon>
        <taxon>Dikarya</taxon>
        <taxon>Ascomycota</taxon>
        <taxon>Pezizomycotina</taxon>
        <taxon>Eurotiomycetes</taxon>
        <taxon>Eurotiomycetidae</taxon>
        <taxon>Eurotiales</taxon>
        <taxon>Aspergillaceae</taxon>
        <taxon>Penicillium</taxon>
    </lineage>
</organism>
<evidence type="ECO:0000256" key="13">
    <source>
        <dbReference type="RuleBase" id="RU000675"/>
    </source>
</evidence>
<keyword evidence="9" id="KW-0325">Glycoprotein</keyword>
<dbReference type="PROSITE" id="PS01182">
    <property type="entry name" value="GLYCOSYL_HYDROL_F35"/>
    <property type="match status" value="1"/>
</dbReference>
<evidence type="ECO:0000256" key="12">
    <source>
        <dbReference type="ARBA" id="ARBA00023326"/>
    </source>
</evidence>
<dbReference type="GO" id="GO:0000272">
    <property type="term" value="P:polysaccharide catabolic process"/>
    <property type="evidence" value="ECO:0007669"/>
    <property type="project" value="UniProtKB-KW"/>
</dbReference>
<dbReference type="InterPro" id="IPR001944">
    <property type="entry name" value="Glycoside_Hdrlase_35"/>
</dbReference>
<evidence type="ECO:0000256" key="5">
    <source>
        <dbReference type="ARBA" id="ARBA00022525"/>
    </source>
</evidence>
<proteinExistence type="inferred from homology"/>
<dbReference type="SUPFAM" id="SSF51011">
    <property type="entry name" value="Glycosyl hydrolase domain"/>
    <property type="match status" value="1"/>
</dbReference>
<keyword evidence="5" id="KW-0964">Secreted</keyword>
<dbReference type="Pfam" id="PF01301">
    <property type="entry name" value="Glyco_hydro_35"/>
    <property type="match status" value="1"/>
</dbReference>
<comment type="catalytic activity">
    <reaction evidence="1 13">
        <text>Hydrolysis of terminal non-reducing beta-D-galactose residues in beta-D-galactosides.</text>
        <dbReference type="EC" id="3.2.1.23"/>
    </reaction>
</comment>
<accession>A0A1V6TZT3</accession>
<dbReference type="FunFam" id="2.60.120.260:FF:000088">
    <property type="entry name" value="Beta-galactosidase A"/>
    <property type="match status" value="1"/>
</dbReference>
<dbReference type="InterPro" id="IPR008979">
    <property type="entry name" value="Galactose-bd-like_sf"/>
</dbReference>
<dbReference type="InterPro" id="IPR025300">
    <property type="entry name" value="BetaGal_jelly_roll_dom"/>
</dbReference>
<dbReference type="Gene3D" id="3.20.20.80">
    <property type="entry name" value="Glycosidases"/>
    <property type="match status" value="1"/>
</dbReference>
<gene>
    <name evidence="17" type="ORF">PENSTE_c001G10047</name>
</gene>
<protein>
    <recommendedName>
        <fullName evidence="4 13">Beta-galactosidase</fullName>
        <ecNumber evidence="4 13">3.2.1.23</ecNumber>
    </recommendedName>
</protein>
<dbReference type="SUPFAM" id="SSF117100">
    <property type="entry name" value="Beta-galactosidase LacA, domain 3"/>
    <property type="match status" value="1"/>
</dbReference>
<name>A0A1V6TZT3_9EURO</name>
<keyword evidence="6 15" id="KW-0732">Signal</keyword>
<dbReference type="InterPro" id="IPR019801">
    <property type="entry name" value="Glyco_hydro_35_CS"/>
</dbReference>
<evidence type="ECO:0000256" key="7">
    <source>
        <dbReference type="ARBA" id="ARBA00022801"/>
    </source>
</evidence>
<evidence type="ECO:0000256" key="6">
    <source>
        <dbReference type="ARBA" id="ARBA00022729"/>
    </source>
</evidence>
<keyword evidence="10" id="KW-0119">Carbohydrate metabolism</keyword>
<dbReference type="FunFam" id="2.102.20.10:FF:000001">
    <property type="entry name" value="Beta-galactosidase A"/>
    <property type="match status" value="1"/>
</dbReference>
<feature type="chain" id="PRO_5012506238" description="Beta-galactosidase" evidence="15">
    <location>
        <begin position="31"/>
        <end position="1016"/>
    </location>
</feature>
<evidence type="ECO:0000256" key="15">
    <source>
        <dbReference type="SAM" id="SignalP"/>
    </source>
</evidence>
<evidence type="ECO:0000256" key="2">
    <source>
        <dbReference type="ARBA" id="ARBA00004613"/>
    </source>
</evidence>
<dbReference type="Proteomes" id="UP000191285">
    <property type="component" value="Unassembled WGS sequence"/>
</dbReference>
<dbReference type="InterPro" id="IPR031330">
    <property type="entry name" value="Gly_Hdrlase_35_cat"/>
</dbReference>
<evidence type="ECO:0000256" key="10">
    <source>
        <dbReference type="ARBA" id="ARBA00023277"/>
    </source>
</evidence>
<dbReference type="Gene3D" id="2.60.390.10">
    <property type="entry name" value="Beta-galactosidase, domain 3"/>
    <property type="match status" value="1"/>
</dbReference>
<evidence type="ECO:0000256" key="11">
    <source>
        <dbReference type="ARBA" id="ARBA00023295"/>
    </source>
</evidence>
<dbReference type="AlphaFoldDB" id="A0A1V6TZT3"/>
<dbReference type="EC" id="3.2.1.23" evidence="4 13"/>
<dbReference type="FunFam" id="2.60.120.260:FF:000065">
    <property type="entry name" value="Beta-galactosidase A"/>
    <property type="match status" value="1"/>
</dbReference>
<keyword evidence="7 13" id="KW-0378">Hydrolase</keyword>
<evidence type="ECO:0000313" key="17">
    <source>
        <dbReference type="EMBL" id="OQE31845.1"/>
    </source>
</evidence>
<dbReference type="InterPro" id="IPR036833">
    <property type="entry name" value="BetaGal_dom3_sf"/>
</dbReference>
<dbReference type="Pfam" id="PF13363">
    <property type="entry name" value="BetaGal_dom3"/>
    <property type="match status" value="1"/>
</dbReference>
<feature type="domain" description="Beta-galactosidase" evidence="16">
    <location>
        <begin position="397"/>
        <end position="576"/>
    </location>
</feature>
<evidence type="ECO:0000259" key="16">
    <source>
        <dbReference type="SMART" id="SM01029"/>
    </source>
</evidence>
<comment type="similarity">
    <text evidence="3 14">Belongs to the glycosyl hydrolase 35 family.</text>
</comment>
<dbReference type="Gene3D" id="2.102.20.10">
    <property type="entry name" value="Beta-galactosidase, domain 2"/>
    <property type="match status" value="1"/>
</dbReference>
<dbReference type="SUPFAM" id="SSF51445">
    <property type="entry name" value="(Trans)glycosidases"/>
    <property type="match status" value="1"/>
</dbReference>
<evidence type="ECO:0000256" key="3">
    <source>
        <dbReference type="ARBA" id="ARBA00009809"/>
    </source>
</evidence>
<dbReference type="GO" id="GO:0005576">
    <property type="term" value="C:extracellular region"/>
    <property type="evidence" value="ECO:0007669"/>
    <property type="project" value="UniProtKB-SubCell"/>
</dbReference>
<comment type="caution">
    <text evidence="17">The sequence shown here is derived from an EMBL/GenBank/DDBJ whole genome shotgun (WGS) entry which is preliminary data.</text>
</comment>
<dbReference type="Gene3D" id="2.60.120.260">
    <property type="entry name" value="Galactose-binding domain-like"/>
    <property type="match status" value="2"/>
</dbReference>
<dbReference type="InterPro" id="IPR018954">
    <property type="entry name" value="Betagal_dom2"/>
</dbReference>
<dbReference type="Pfam" id="PF10435">
    <property type="entry name" value="BetaGal_dom2"/>
    <property type="match status" value="1"/>
</dbReference>
<dbReference type="STRING" id="303698.A0A1V6TZT3"/>
<evidence type="ECO:0000256" key="4">
    <source>
        <dbReference type="ARBA" id="ARBA00012756"/>
    </source>
</evidence>
<evidence type="ECO:0000256" key="9">
    <source>
        <dbReference type="ARBA" id="ARBA00023180"/>
    </source>
</evidence>
<keyword evidence="12" id="KW-0624">Polysaccharide degradation</keyword>
<evidence type="ECO:0000313" key="18">
    <source>
        <dbReference type="Proteomes" id="UP000191285"/>
    </source>
</evidence>
<comment type="subcellular location">
    <subcellularLocation>
        <location evidence="2">Secreted</location>
    </subcellularLocation>
</comment>
<dbReference type="Pfam" id="PF13364">
    <property type="entry name" value="BetaGal_ABD2"/>
    <property type="match status" value="2"/>
</dbReference>
<dbReference type="InterPro" id="IPR037110">
    <property type="entry name" value="Betagal_dom2_sf"/>
</dbReference>
<reference evidence="18" key="1">
    <citation type="journal article" date="2017" name="Nat. Microbiol.">
        <title>Global analysis of biosynthetic gene clusters reveals vast potential of secondary metabolite production in Penicillium species.</title>
        <authorList>
            <person name="Nielsen J.C."/>
            <person name="Grijseels S."/>
            <person name="Prigent S."/>
            <person name="Ji B."/>
            <person name="Dainat J."/>
            <person name="Nielsen K.F."/>
            <person name="Frisvad J.C."/>
            <person name="Workman M."/>
            <person name="Nielsen J."/>
        </authorList>
    </citation>
    <scope>NUCLEOTIDE SEQUENCE [LARGE SCALE GENOMIC DNA]</scope>
    <source>
        <strain evidence="18">IBT 24891</strain>
    </source>
</reference>
<dbReference type="InterPro" id="IPR025972">
    <property type="entry name" value="BetaGal_dom3"/>
</dbReference>
<dbReference type="PRINTS" id="PR00742">
    <property type="entry name" value="GLHYDRLASE35"/>
</dbReference>
<evidence type="ECO:0000256" key="14">
    <source>
        <dbReference type="RuleBase" id="RU003679"/>
    </source>
</evidence>
<sequence>MLLSNSLRRIGTLFCVVYVHVALFSRPCIGKDVGKSNGLQNLVTWDKHSVIVRGERIMIFSGEFHPFRLPVPGLWLDVFQKIKSMGFNGVSFYVDWSLVEGKPGQVVTDGIWSLEKFFQAATESGIYLIARPGPYINAETTAGGIPGWVLRINATIRSDDPEYLNTTENYMSKMGEIIEKAQITHGGPVIMVQPENEYGTWPDVSDEDFPTHMNREYMDYVEKQLLDAGITVPLIVNDHKALGNWAPDSGLGAMDIYGIDSYPLRYDCANPSFWPTYRFPYDWQLLNAKYSPSTPFSIVEFQGGSGGGWEGVVEEKCAELVNEEAARVVYKNNYGFGIKLFNIYMTYGGTNWGNLGYQGGYTSYDYGAAIDESRTVSREKYSEQKLQANFLKVSPAYLTATPGTGVNGSYGAPASIAVTPLFGNGTHTNFYLIRHANFSSIASTEYTLQLPTSIGNISIPQLGGHLSLNGRDSKFHVTDYDLDGINLIYSTAEILTWARGHASARVLILYGGADEVHEFALSRQLGKPTVVEGSDVTVTPKGRAWVIKWNVEKNRRVIRVSGLEIYLLWRNEAYEYWPMELPSEDPIGNFSSPSKEMVIVKGGYLIRTVNIIGDQIEIIGDVNSTTAIEVISAPVRNLNTIIFNHQKLQTSRTKLGILTTSVEYEKPFLNIPSLIDLEWKFSNSLPEFEPSYDDSTWTDCSKKTTNNPRGLDTPTNLYSMDYGYHTGSLIYRGHFVSSGIESFLSLNVSGGNGFGHSVWLNGTFLGCWTGSGSNSTATQDLEFPNRLIQGQSYVFTIVIDNMGQDEEAPGTDAIKFPHGILNYQLQNRNQQDITWKLTGNLGGESYHDSVRGPLNEGAMYAERQGYHYPKPPASRWELLNPMNDGISEAGIGFFVTSFTLDIPHGWDIPMSFVFNGSEARSSKSEKGFNYRCQLFVNGYQFGKYINNLGPQVSFPVPEGILNHNGLNYIALTLWAQDEQGARLGNLQLTPTAIIRSGYTKPEPVPQPSWVSRQGVY</sequence>
<dbReference type="EMBL" id="MLKD01000001">
    <property type="protein sequence ID" value="OQE31845.1"/>
    <property type="molecule type" value="Genomic_DNA"/>
</dbReference>
<dbReference type="OrthoDB" id="1657402at2759"/>
<dbReference type="PANTHER" id="PTHR23421">
    <property type="entry name" value="BETA-GALACTOSIDASE RELATED"/>
    <property type="match status" value="1"/>
</dbReference>
<keyword evidence="8" id="KW-1015">Disulfide bond</keyword>